<evidence type="ECO:0000256" key="10">
    <source>
        <dbReference type="ARBA" id="ARBA00022919"/>
    </source>
</evidence>
<dbReference type="GO" id="GO:0016020">
    <property type="term" value="C:membrane"/>
    <property type="evidence" value="ECO:0007669"/>
    <property type="project" value="UniProtKB-SubCell"/>
</dbReference>
<comment type="subcellular location">
    <subcellularLocation>
        <location evidence="1">Membrane</location>
        <topology evidence="1">Multi-pass membrane protein</topology>
    </subcellularLocation>
</comment>
<evidence type="ECO:0000313" key="17">
    <source>
        <dbReference type="EMBL" id="CRK24485.1"/>
    </source>
</evidence>
<evidence type="ECO:0000256" key="15">
    <source>
        <dbReference type="SAM" id="MobiDB-lite"/>
    </source>
</evidence>
<reference evidence="17 18" key="1">
    <citation type="submission" date="2015-05" db="EMBL/GenBank/DDBJ databases">
        <authorList>
            <person name="Wang D.B."/>
            <person name="Wang M."/>
        </authorList>
    </citation>
    <scope>NUCLEOTIDE SEQUENCE [LARGE SCALE GENOMIC DNA]</scope>
    <source>
        <strain evidence="17">VL1</strain>
    </source>
</reference>
<accession>A0A0G4LS89</accession>
<evidence type="ECO:0000256" key="9">
    <source>
        <dbReference type="ARBA" id="ARBA00022692"/>
    </source>
</evidence>
<evidence type="ECO:0000256" key="2">
    <source>
        <dbReference type="ARBA" id="ARBA00004760"/>
    </source>
</evidence>
<evidence type="ECO:0000256" key="3">
    <source>
        <dbReference type="ARBA" id="ARBA00004991"/>
    </source>
</evidence>
<dbReference type="CDD" id="cd02440">
    <property type="entry name" value="AdoMet_MTases"/>
    <property type="match status" value="1"/>
</dbReference>
<keyword evidence="7" id="KW-0808">Transferase</keyword>
<evidence type="ECO:0000256" key="7">
    <source>
        <dbReference type="ARBA" id="ARBA00022679"/>
    </source>
</evidence>
<organism evidence="17 18">
    <name type="scientific">Verticillium longisporum</name>
    <name type="common">Verticillium dahliae var. longisporum</name>
    <dbReference type="NCBI Taxonomy" id="100787"/>
    <lineage>
        <taxon>Eukaryota</taxon>
        <taxon>Fungi</taxon>
        <taxon>Dikarya</taxon>
        <taxon>Ascomycota</taxon>
        <taxon>Pezizomycotina</taxon>
        <taxon>Sordariomycetes</taxon>
        <taxon>Hypocreomycetidae</taxon>
        <taxon>Glomerellales</taxon>
        <taxon>Plectosphaerellaceae</taxon>
        <taxon>Verticillium</taxon>
    </lineage>
</organism>
<dbReference type="GO" id="GO:0008168">
    <property type="term" value="F:methyltransferase activity"/>
    <property type="evidence" value="ECO:0007669"/>
    <property type="project" value="UniProtKB-KW"/>
</dbReference>
<dbReference type="Proteomes" id="UP000044602">
    <property type="component" value="Unassembled WGS sequence"/>
</dbReference>
<keyword evidence="8" id="KW-0949">S-adenosyl-L-methionine</keyword>
<feature type="region of interest" description="Disordered" evidence="15">
    <location>
        <begin position="71"/>
        <end position="91"/>
    </location>
</feature>
<dbReference type="GO" id="GO:0032259">
    <property type="term" value="P:methylation"/>
    <property type="evidence" value="ECO:0007669"/>
    <property type="project" value="UniProtKB-KW"/>
</dbReference>
<evidence type="ECO:0000256" key="1">
    <source>
        <dbReference type="ARBA" id="ARBA00004141"/>
    </source>
</evidence>
<evidence type="ECO:0000256" key="8">
    <source>
        <dbReference type="ARBA" id="ARBA00022691"/>
    </source>
</evidence>
<sequence length="1003" mass="113061">MKSLSVQYPRHSLGGMLRALQTRSLSSQAAPTPAKSIRDILNKPKHVQDHLSPTNSRLLTLSLSDYLPAECLEPHQPQPSPSRKPAHPLPQGHHLVYFPIQARPSELHPDGTDADHWPGRPFMRRMWAGGEVRFRPGWEKDMPLDGREAVCTETVEEVRLSGEGDKAKAFVDVWRRYTVAGGDDAAPAIEERRTLVFMPEVEALTGDAAAAAAKSPPRIVKCVESFEFVQTPPAPQPTFEKEEECGVRTTKSPAIKNAPLPADGPGSDSFSNWFMIGAMVIVPYYGAWKIGYGFKTALFFALFTTVPILTGYWYIASRIGPRKNEKARLPGRPVEHYITFKKDEDKLKYRGKNKIPMETFQEKYFDGDVEFNGDALEVLEYRHDWAAFHFTISLFKFVLFQFAPEVIMHSRSQDEEQVRDHYDRGDDFYGWFLGPRMIYTSGVISDIDREETLEEMQDNKLAIVCEKIGLQPGDTLLDMGCGWGTLARFASEFYGAKATGVTLGRNQTAWGNNAMRKAGIPEEQSKIVCCDYRDTPTVPGGYKKITCLEMGEHVGVRHFPAFLKQMHDLLDDDGVCYFQLAGLRKYWQYEDLIWGLFMNKYVFPGADASTPLGFYIDRFEGAGFEGILLVALVALLLVLVLVAVDDNLGRLELAGLLGLLLGETSLLRLRPLLRLRLVLVLALRVVAALLLARAPLGLALARRAPGCRRLALALDPLTRLAVRRHLGLGPRLLLLGPPLCNLPVPRRNGLALRLELLLLLPLDRQRRRPRLLALAHLRLPLLERRLQLLLVLLLVLPLAGDGPLELLALRVARHVGTLLHVVLGVRRLRVRRNLVERRDGRLEPLLRVHQLLQHAARDLIWGLFMNKYVFPGADASTPLGFYIDRFEGAGFEVRNIDTIGVHYSGTLWRWYRNWLANKDKVEAKYGKRWFRIWEYFLASSTIISRQGSATCYQMVLVKNINSTHRVEAIPRQFNLSGAFASSKANIADWAKRNNVTSSTAFTD</sequence>
<dbReference type="PANTHER" id="PTHR45197">
    <property type="entry name" value="SYNTHASE, PUTATIVE (AFU_ORTHOLOGUE AFUA_7G04190)-RELATED"/>
    <property type="match status" value="1"/>
</dbReference>
<protein>
    <recommendedName>
        <fullName evidence="14">sphingolipid C(9)-methyltransferase</fullName>
        <ecNumber evidence="14">2.1.1.317</ecNumber>
    </recommendedName>
</protein>
<comment type="pathway">
    <text evidence="3">Sphingolipid metabolism.</text>
</comment>
<keyword evidence="12" id="KW-0443">Lipid metabolism</keyword>
<evidence type="ECO:0000256" key="5">
    <source>
        <dbReference type="ARBA" id="ARBA00022516"/>
    </source>
</evidence>
<keyword evidence="18" id="KW-1185">Reference proteome</keyword>
<evidence type="ECO:0000313" key="18">
    <source>
        <dbReference type="Proteomes" id="UP000044602"/>
    </source>
</evidence>
<dbReference type="PANTHER" id="PTHR45197:SF1">
    <property type="entry name" value="SPHINGOLIPID C9-METHYLTRANSFERASE A-RELATED"/>
    <property type="match status" value="1"/>
</dbReference>
<keyword evidence="5" id="KW-0444">Lipid biosynthesis</keyword>
<feature type="transmembrane region" description="Helical" evidence="16">
    <location>
        <begin position="677"/>
        <end position="701"/>
    </location>
</feature>
<dbReference type="EC" id="2.1.1.317" evidence="14"/>
<gene>
    <name evidence="17" type="ORF">BN1708_013985</name>
</gene>
<evidence type="ECO:0000256" key="14">
    <source>
        <dbReference type="ARBA" id="ARBA00039020"/>
    </source>
</evidence>
<dbReference type="GO" id="GO:0006665">
    <property type="term" value="P:sphingolipid metabolic process"/>
    <property type="evidence" value="ECO:0007669"/>
    <property type="project" value="UniProtKB-KW"/>
</dbReference>
<evidence type="ECO:0000256" key="13">
    <source>
        <dbReference type="ARBA" id="ARBA00023136"/>
    </source>
</evidence>
<evidence type="ECO:0000256" key="4">
    <source>
        <dbReference type="ARBA" id="ARBA00010815"/>
    </source>
</evidence>
<dbReference type="Gene3D" id="3.40.50.150">
    <property type="entry name" value="Vaccinia Virus protein VP39"/>
    <property type="match status" value="2"/>
</dbReference>
<dbReference type="EMBL" id="CVQH01017446">
    <property type="protein sequence ID" value="CRK24485.1"/>
    <property type="molecule type" value="Genomic_DNA"/>
</dbReference>
<keyword evidence="9 16" id="KW-0812">Transmembrane</keyword>
<dbReference type="InterPro" id="IPR052290">
    <property type="entry name" value="Sphingo_C9-MT"/>
</dbReference>
<keyword evidence="10" id="KW-0746">Sphingolipid metabolism</keyword>
<keyword evidence="13 16" id="KW-0472">Membrane</keyword>
<dbReference type="Pfam" id="PF02353">
    <property type="entry name" value="CMAS"/>
    <property type="match status" value="2"/>
</dbReference>
<evidence type="ECO:0000256" key="12">
    <source>
        <dbReference type="ARBA" id="ARBA00023098"/>
    </source>
</evidence>
<feature type="transmembrane region" description="Helical" evidence="16">
    <location>
        <begin position="626"/>
        <end position="644"/>
    </location>
</feature>
<dbReference type="AlphaFoldDB" id="A0A0G4LS89"/>
<comment type="similarity">
    <text evidence="4">Belongs to the CFA/CMAS family.</text>
</comment>
<proteinExistence type="inferred from homology"/>
<feature type="transmembrane region" description="Helical" evidence="16">
    <location>
        <begin position="270"/>
        <end position="288"/>
    </location>
</feature>
<evidence type="ECO:0000256" key="16">
    <source>
        <dbReference type="SAM" id="Phobius"/>
    </source>
</evidence>
<keyword evidence="6" id="KW-0489">Methyltransferase</keyword>
<comment type="pathway">
    <text evidence="2">Lipid metabolism; sphingolipid metabolism.</text>
</comment>
<dbReference type="SUPFAM" id="SSF53335">
    <property type="entry name" value="S-adenosyl-L-methionine-dependent methyltransferases"/>
    <property type="match status" value="2"/>
</dbReference>
<name>A0A0G4LS89_VERLO</name>
<keyword evidence="11 16" id="KW-1133">Transmembrane helix</keyword>
<evidence type="ECO:0000256" key="6">
    <source>
        <dbReference type="ARBA" id="ARBA00022603"/>
    </source>
</evidence>
<feature type="transmembrane region" description="Helical" evidence="16">
    <location>
        <begin position="297"/>
        <end position="315"/>
    </location>
</feature>
<dbReference type="InterPro" id="IPR029063">
    <property type="entry name" value="SAM-dependent_MTases_sf"/>
</dbReference>
<dbReference type="STRING" id="100787.A0A0G4LS89"/>
<evidence type="ECO:0000256" key="11">
    <source>
        <dbReference type="ARBA" id="ARBA00022989"/>
    </source>
</evidence>